<dbReference type="EMBL" id="NPBQ01000114">
    <property type="protein sequence ID" value="PAD81694.1"/>
    <property type="molecule type" value="Genomic_DNA"/>
</dbReference>
<accession>A0AA91TPI4</accession>
<evidence type="ECO:0000256" key="1">
    <source>
        <dbReference type="ARBA" id="ARBA00006739"/>
    </source>
</evidence>
<dbReference type="Proteomes" id="UP000216961">
    <property type="component" value="Unassembled WGS sequence"/>
</dbReference>
<dbReference type="PANTHER" id="PTHR22916">
    <property type="entry name" value="GLYCOSYLTRANSFERASE"/>
    <property type="match status" value="1"/>
</dbReference>
<evidence type="ECO:0000313" key="3">
    <source>
        <dbReference type="EMBL" id="PAD81694.1"/>
    </source>
</evidence>
<organism evidence="3 4">
    <name type="scientific">Niallia circulans</name>
    <name type="common">Bacillus circulans</name>
    <dbReference type="NCBI Taxonomy" id="1397"/>
    <lineage>
        <taxon>Bacteria</taxon>
        <taxon>Bacillati</taxon>
        <taxon>Bacillota</taxon>
        <taxon>Bacilli</taxon>
        <taxon>Bacillales</taxon>
        <taxon>Bacillaceae</taxon>
        <taxon>Niallia</taxon>
    </lineage>
</organism>
<gene>
    <name evidence="3" type="ORF">CHH57_18785</name>
</gene>
<evidence type="ECO:0000313" key="4">
    <source>
        <dbReference type="Proteomes" id="UP000216961"/>
    </source>
</evidence>
<name>A0AA91TPI4_NIACI</name>
<dbReference type="RefSeq" id="WP_095332681.1">
    <property type="nucleotide sequence ID" value="NZ_NPBQ01000114.1"/>
</dbReference>
<dbReference type="Gene3D" id="3.90.550.10">
    <property type="entry name" value="Spore Coat Polysaccharide Biosynthesis Protein SpsA, Chain A"/>
    <property type="match status" value="1"/>
</dbReference>
<feature type="domain" description="Glycosyltransferase 2-like" evidence="2">
    <location>
        <begin position="6"/>
        <end position="172"/>
    </location>
</feature>
<dbReference type="Pfam" id="PF00535">
    <property type="entry name" value="Glycos_transf_2"/>
    <property type="match status" value="1"/>
</dbReference>
<dbReference type="InterPro" id="IPR001173">
    <property type="entry name" value="Glyco_trans_2-like"/>
</dbReference>
<sequence>MNSLISIVIPHFNSSDRIGKLLNSLMVKEKDNFEIIIVDDKSSVTEIENLKRIVKQFPLNISMYENQTNKKGAGVCRNIGIQKATSPWILFADSDDHFTDNFYKYIEPYLTADFDIVYFPPTSQDENGNITTRHLSYSKPIEEYLETRDISKIKYQIQVVWSKLFRAEMIKKHNITFDSTLSSNDVMFSLKCDYYSTSFTVDSNIIYSWDFNSKSITSAMSKEKFSDILDVYIRKNNFFREKLSTKEYKNIRNSATRLTGMALVRYKFGLSYSLGIFIKLLRNKHILIKLSDIKISRLKNFLKNNQFYKQETD</sequence>
<comment type="caution">
    <text evidence="3">The sequence shown here is derived from an EMBL/GenBank/DDBJ whole genome shotgun (WGS) entry which is preliminary data.</text>
</comment>
<comment type="similarity">
    <text evidence="1">Belongs to the glycosyltransferase 2 family.</text>
</comment>
<dbReference type="CDD" id="cd00761">
    <property type="entry name" value="Glyco_tranf_GTA_type"/>
    <property type="match status" value="1"/>
</dbReference>
<protein>
    <recommendedName>
        <fullName evidence="2">Glycosyltransferase 2-like domain-containing protein</fullName>
    </recommendedName>
</protein>
<dbReference type="AlphaFoldDB" id="A0AA91TPI4"/>
<dbReference type="SUPFAM" id="SSF53448">
    <property type="entry name" value="Nucleotide-diphospho-sugar transferases"/>
    <property type="match status" value="1"/>
</dbReference>
<evidence type="ECO:0000259" key="2">
    <source>
        <dbReference type="Pfam" id="PF00535"/>
    </source>
</evidence>
<dbReference type="GO" id="GO:0016758">
    <property type="term" value="F:hexosyltransferase activity"/>
    <property type="evidence" value="ECO:0007669"/>
    <property type="project" value="UniProtKB-ARBA"/>
</dbReference>
<dbReference type="InterPro" id="IPR029044">
    <property type="entry name" value="Nucleotide-diphossugar_trans"/>
</dbReference>
<reference evidence="3 4" key="1">
    <citation type="submission" date="2017-07" db="EMBL/GenBank/DDBJ databases">
        <title>Isolation and whole genome analysis of endospore-forming bacteria from heroin.</title>
        <authorList>
            <person name="Kalinowski J."/>
            <person name="Ahrens B."/>
            <person name="Al-Dilaimi A."/>
            <person name="Winkler A."/>
            <person name="Wibberg D."/>
            <person name="Schleenbecker U."/>
            <person name="Ruckert C."/>
            <person name="Wolfel R."/>
            <person name="Grass G."/>
        </authorList>
    </citation>
    <scope>NUCLEOTIDE SEQUENCE [LARGE SCALE GENOMIC DNA]</scope>
    <source>
        <strain evidence="3 4">7521-2</strain>
    </source>
</reference>
<proteinExistence type="inferred from homology"/>
<dbReference type="PANTHER" id="PTHR22916:SF3">
    <property type="entry name" value="UDP-GLCNAC:BETAGAL BETA-1,3-N-ACETYLGLUCOSAMINYLTRANSFERASE-LIKE PROTEIN 1"/>
    <property type="match status" value="1"/>
</dbReference>